<comment type="subcellular location">
    <subcellularLocation>
        <location evidence="1">Cell outer membrane</location>
        <topology evidence="1">Multi-pass membrane protein</topology>
    </subcellularLocation>
</comment>
<keyword evidence="14" id="KW-1185">Reference proteome</keyword>
<keyword evidence="3" id="KW-1134">Transmembrane beta strand</keyword>
<keyword evidence="4" id="KW-0812">Transmembrane</keyword>
<dbReference type="OrthoDB" id="9805336at2"/>
<reference evidence="13 14" key="1">
    <citation type="submission" date="2016-01" db="EMBL/GenBank/DDBJ databases">
        <title>The draft genome sequence of Aquimarina sp. RZW4-3-2.</title>
        <authorList>
            <person name="Wang Y."/>
        </authorList>
    </citation>
    <scope>NUCLEOTIDE SEQUENCE [LARGE SCALE GENOMIC DNA]</scope>
    <source>
        <strain evidence="13 14">RZW4-3-2</strain>
    </source>
</reference>
<organism evidence="13 14">
    <name type="scientific">Aquimarina aggregata</name>
    <dbReference type="NCBI Taxonomy" id="1642818"/>
    <lineage>
        <taxon>Bacteria</taxon>
        <taxon>Pseudomonadati</taxon>
        <taxon>Bacteroidota</taxon>
        <taxon>Flavobacteriia</taxon>
        <taxon>Flavobacteriales</taxon>
        <taxon>Flavobacteriaceae</taxon>
        <taxon>Aquimarina</taxon>
    </lineage>
</organism>
<dbReference type="InterPro" id="IPR028974">
    <property type="entry name" value="TSP_type-3_rpt"/>
</dbReference>
<dbReference type="InterPro" id="IPR011250">
    <property type="entry name" value="OMP/PagP_B-barrel"/>
</dbReference>
<dbReference type="GO" id="GO:0006811">
    <property type="term" value="P:monoatomic ion transport"/>
    <property type="evidence" value="ECO:0007669"/>
    <property type="project" value="UniProtKB-KW"/>
</dbReference>
<evidence type="ECO:0000256" key="11">
    <source>
        <dbReference type="SAM" id="SignalP"/>
    </source>
</evidence>
<dbReference type="InterPro" id="IPR050330">
    <property type="entry name" value="Bact_OuterMem_StrucFunc"/>
</dbReference>
<evidence type="ECO:0000256" key="5">
    <source>
        <dbReference type="ARBA" id="ARBA00022729"/>
    </source>
</evidence>
<evidence type="ECO:0000313" key="13">
    <source>
        <dbReference type="EMBL" id="KZS39647.1"/>
    </source>
</evidence>
<feature type="signal peptide" evidence="11">
    <location>
        <begin position="1"/>
        <end position="22"/>
    </location>
</feature>
<dbReference type="AlphaFoldDB" id="A0A162Z9N2"/>
<dbReference type="PANTHER" id="PTHR30329:SF21">
    <property type="entry name" value="LIPOPROTEIN YIAD-RELATED"/>
    <property type="match status" value="1"/>
</dbReference>
<keyword evidence="7" id="KW-0626">Porin</keyword>
<keyword evidence="9" id="KW-0998">Cell outer membrane</keyword>
<evidence type="ECO:0000256" key="8">
    <source>
        <dbReference type="ARBA" id="ARBA00023136"/>
    </source>
</evidence>
<dbReference type="SUPFAM" id="SSF103088">
    <property type="entry name" value="OmpA-like"/>
    <property type="match status" value="1"/>
</dbReference>
<evidence type="ECO:0000256" key="1">
    <source>
        <dbReference type="ARBA" id="ARBA00004571"/>
    </source>
</evidence>
<evidence type="ECO:0000256" key="4">
    <source>
        <dbReference type="ARBA" id="ARBA00022692"/>
    </source>
</evidence>
<evidence type="ECO:0000313" key="14">
    <source>
        <dbReference type="Proteomes" id="UP000076715"/>
    </source>
</evidence>
<dbReference type="GO" id="GO:0046930">
    <property type="term" value="C:pore complex"/>
    <property type="evidence" value="ECO:0007669"/>
    <property type="project" value="UniProtKB-KW"/>
</dbReference>
<dbReference type="InterPro" id="IPR036737">
    <property type="entry name" value="OmpA-like_sf"/>
</dbReference>
<keyword evidence="5 11" id="KW-0732">Signal</keyword>
<keyword evidence="8 10" id="KW-0472">Membrane</keyword>
<dbReference type="SUPFAM" id="SSF56925">
    <property type="entry name" value="OMPA-like"/>
    <property type="match status" value="1"/>
</dbReference>
<dbReference type="EMBL" id="LQRT01000024">
    <property type="protein sequence ID" value="KZS39647.1"/>
    <property type="molecule type" value="Genomic_DNA"/>
</dbReference>
<keyword evidence="6" id="KW-0406">Ion transport</keyword>
<evidence type="ECO:0000259" key="12">
    <source>
        <dbReference type="PROSITE" id="PS51123"/>
    </source>
</evidence>
<dbReference type="PROSITE" id="PS51123">
    <property type="entry name" value="OMPA_2"/>
    <property type="match status" value="1"/>
</dbReference>
<proteinExistence type="predicted"/>
<dbReference type="InterPro" id="IPR003367">
    <property type="entry name" value="Thrombospondin_3-like_rpt"/>
</dbReference>
<accession>A0A162Z9N2</accession>
<evidence type="ECO:0000256" key="10">
    <source>
        <dbReference type="PROSITE-ProRule" id="PRU00473"/>
    </source>
</evidence>
<evidence type="ECO:0000256" key="3">
    <source>
        <dbReference type="ARBA" id="ARBA00022452"/>
    </source>
</evidence>
<evidence type="ECO:0000256" key="9">
    <source>
        <dbReference type="ARBA" id="ARBA00023237"/>
    </source>
</evidence>
<gene>
    <name evidence="13" type="ORF">AWE51_08325</name>
</gene>
<dbReference type="GO" id="GO:0015288">
    <property type="term" value="F:porin activity"/>
    <property type="evidence" value="ECO:0007669"/>
    <property type="project" value="UniProtKB-KW"/>
</dbReference>
<dbReference type="Gene3D" id="4.10.1080.10">
    <property type="entry name" value="TSP type-3 repeat"/>
    <property type="match status" value="1"/>
</dbReference>
<name>A0A162Z9N2_9FLAO</name>
<dbReference type="Gene3D" id="3.30.1330.60">
    <property type="entry name" value="OmpA-like domain"/>
    <property type="match status" value="1"/>
</dbReference>
<protein>
    <submittedName>
        <fullName evidence="13">Cell envelope biogenesis protein OmpA</fullName>
    </submittedName>
</protein>
<dbReference type="STRING" id="1642818.AWE51_08325"/>
<dbReference type="PRINTS" id="PR01023">
    <property type="entry name" value="NAFLGMOTY"/>
</dbReference>
<evidence type="ECO:0000256" key="7">
    <source>
        <dbReference type="ARBA" id="ARBA00023114"/>
    </source>
</evidence>
<comment type="caution">
    <text evidence="13">The sequence shown here is derived from an EMBL/GenBank/DDBJ whole genome shotgun (WGS) entry which is preliminary data.</text>
</comment>
<sequence>MKHLSRFLAASLLVLGFSTANAQDENNPWAVSIGVNAVDIFPTGGDLINQGEIFDEFFNASDHWNILPSVSTLSVGKYIGDGFTFTVTGSVNKIENAGELPDGTDVPADDLSYYAADGRISYSFKNALKSGWFDPYLGVGGGYTWVDENGAGTLNGSLGFNLWLTENLAFNVQTTYKHVFEDYDIPGAGGNLNYPPTHFQHSAGLTFAFGGKDTDGDGVYDKDDECPDVPGLEEFNGCPDTDGDGITDAKDDCPDTAGTAEFNGCPDTDGDGVPDPKDECPTVAGLADLNGCPDADGDGITDAKDECPNEAGPVANNGCPYQDKDGDGVLDKDDNCPDVAGTVANNGCPEVTEEVQKKLNEYAAEVLFDSGKSSIKEQSNARLAEIIAILKEYPTAKFTIEGHTDSQGRATNNQRLSDSRANAVKTYLTENGIDQFRLSAIGYGEDKPIASNKTRAGRAKNRRVEINLVK</sequence>
<dbReference type="SUPFAM" id="SSF103647">
    <property type="entry name" value="TSP type-3 repeat"/>
    <property type="match status" value="1"/>
</dbReference>
<feature type="chain" id="PRO_5007841205" evidence="11">
    <location>
        <begin position="23"/>
        <end position="470"/>
    </location>
</feature>
<dbReference type="InterPro" id="IPR006665">
    <property type="entry name" value="OmpA-like"/>
</dbReference>
<dbReference type="GO" id="GO:0005509">
    <property type="term" value="F:calcium ion binding"/>
    <property type="evidence" value="ECO:0007669"/>
    <property type="project" value="InterPro"/>
</dbReference>
<dbReference type="RefSeq" id="WP_066315310.1">
    <property type="nucleotide sequence ID" value="NZ_CANLSS010000015.1"/>
</dbReference>
<evidence type="ECO:0000256" key="6">
    <source>
        <dbReference type="ARBA" id="ARBA00023065"/>
    </source>
</evidence>
<feature type="domain" description="OmpA-like" evidence="12">
    <location>
        <begin position="355"/>
        <end position="470"/>
    </location>
</feature>
<dbReference type="Proteomes" id="UP000076715">
    <property type="component" value="Unassembled WGS sequence"/>
</dbReference>
<dbReference type="Pfam" id="PF00691">
    <property type="entry name" value="OmpA"/>
    <property type="match status" value="1"/>
</dbReference>
<dbReference type="PANTHER" id="PTHR30329">
    <property type="entry name" value="STATOR ELEMENT OF FLAGELLAR MOTOR COMPLEX"/>
    <property type="match status" value="1"/>
</dbReference>
<dbReference type="CDD" id="cd07185">
    <property type="entry name" value="OmpA_C-like"/>
    <property type="match status" value="1"/>
</dbReference>
<dbReference type="GO" id="GO:0007155">
    <property type="term" value="P:cell adhesion"/>
    <property type="evidence" value="ECO:0007669"/>
    <property type="project" value="InterPro"/>
</dbReference>
<dbReference type="InterPro" id="IPR006664">
    <property type="entry name" value="OMP_bac"/>
</dbReference>
<dbReference type="GO" id="GO:0009279">
    <property type="term" value="C:cell outer membrane"/>
    <property type="evidence" value="ECO:0007669"/>
    <property type="project" value="UniProtKB-SubCell"/>
</dbReference>
<dbReference type="PRINTS" id="PR01021">
    <property type="entry name" value="OMPADOMAIN"/>
</dbReference>
<evidence type="ECO:0000256" key="2">
    <source>
        <dbReference type="ARBA" id="ARBA00022448"/>
    </source>
</evidence>
<dbReference type="Pfam" id="PF02412">
    <property type="entry name" value="TSP_3"/>
    <property type="match status" value="5"/>
</dbReference>
<keyword evidence="2" id="KW-0813">Transport</keyword>